<name>A0ABP0J3Z6_9DINO</name>
<evidence type="ECO:0000313" key="1">
    <source>
        <dbReference type="EMBL" id="CAK9009105.1"/>
    </source>
</evidence>
<accession>A0ABP0J3Z6</accession>
<gene>
    <name evidence="1" type="ORF">CCMP2556_LOCUS9518</name>
</gene>
<comment type="caution">
    <text evidence="1">The sequence shown here is derived from an EMBL/GenBank/DDBJ whole genome shotgun (WGS) entry which is preliminary data.</text>
</comment>
<dbReference type="Proteomes" id="UP001642484">
    <property type="component" value="Unassembled WGS sequence"/>
</dbReference>
<evidence type="ECO:0000313" key="2">
    <source>
        <dbReference type="Proteomes" id="UP001642484"/>
    </source>
</evidence>
<proteinExistence type="predicted"/>
<dbReference type="EMBL" id="CAXAMN010004435">
    <property type="protein sequence ID" value="CAK9009105.1"/>
    <property type="molecule type" value="Genomic_DNA"/>
</dbReference>
<organism evidence="1 2">
    <name type="scientific">Durusdinium trenchii</name>
    <dbReference type="NCBI Taxonomy" id="1381693"/>
    <lineage>
        <taxon>Eukaryota</taxon>
        <taxon>Sar</taxon>
        <taxon>Alveolata</taxon>
        <taxon>Dinophyceae</taxon>
        <taxon>Suessiales</taxon>
        <taxon>Symbiodiniaceae</taxon>
        <taxon>Durusdinium</taxon>
    </lineage>
</organism>
<protein>
    <submittedName>
        <fullName evidence="1">Uncharacterized protein</fullName>
    </submittedName>
</protein>
<reference evidence="1 2" key="1">
    <citation type="submission" date="2024-02" db="EMBL/GenBank/DDBJ databases">
        <authorList>
            <person name="Chen Y."/>
            <person name="Shah S."/>
            <person name="Dougan E. K."/>
            <person name="Thang M."/>
            <person name="Chan C."/>
        </authorList>
    </citation>
    <scope>NUCLEOTIDE SEQUENCE [LARGE SCALE GENOMIC DNA]</scope>
</reference>
<keyword evidence="2" id="KW-1185">Reference proteome</keyword>
<sequence length="145" mass="16121">MLALTSLAHRDPPAHAAHVCGPYPADLPKATKKVSCSCVRLLATAESLTAVTQTSGQHELHTEIQTCQTGLLSLTFLAQMASAQADSQWGSRLKSRRSFYNLEREVISKDNFNEEDKEKFFANLDDEVTERKLRQVWSNLKLSGS</sequence>